<organism evidence="3 4">
    <name type="scientific">Pseudobutyrivibrio xylanivorans</name>
    <dbReference type="NCBI Taxonomy" id="185007"/>
    <lineage>
        <taxon>Bacteria</taxon>
        <taxon>Bacillati</taxon>
        <taxon>Bacillota</taxon>
        <taxon>Clostridia</taxon>
        <taxon>Lachnospirales</taxon>
        <taxon>Lachnospiraceae</taxon>
        <taxon>Pseudobutyrivibrio</taxon>
    </lineage>
</organism>
<dbReference type="InterPro" id="IPR022385">
    <property type="entry name" value="Rhs_assc_core"/>
</dbReference>
<proteinExistence type="predicted"/>
<gene>
    <name evidence="3" type="ORF">F0Q01_11315</name>
</gene>
<dbReference type="NCBIfam" id="TIGR03696">
    <property type="entry name" value="Rhs_assc_core"/>
    <property type="match status" value="1"/>
</dbReference>
<evidence type="ECO:0000313" key="4">
    <source>
        <dbReference type="Proteomes" id="UP000473091"/>
    </source>
</evidence>
<feature type="domain" description="Teneurin-like YD-shell" evidence="2">
    <location>
        <begin position="25"/>
        <end position="325"/>
    </location>
</feature>
<evidence type="ECO:0000259" key="2">
    <source>
        <dbReference type="Pfam" id="PF25023"/>
    </source>
</evidence>
<dbReference type="NCBIfam" id="TIGR01643">
    <property type="entry name" value="YD_repeat_2x"/>
    <property type="match status" value="1"/>
</dbReference>
<dbReference type="Gene3D" id="2.180.10.10">
    <property type="entry name" value="RHS repeat-associated core"/>
    <property type="match status" value="1"/>
</dbReference>
<accession>A0A6M0LKX4</accession>
<dbReference type="RefSeq" id="WP_090489558.1">
    <property type="nucleotide sequence ID" value="NZ_VTVE01000004.1"/>
</dbReference>
<dbReference type="Proteomes" id="UP000473091">
    <property type="component" value="Unassembled WGS sequence"/>
</dbReference>
<dbReference type="InterPro" id="IPR056823">
    <property type="entry name" value="TEN-like_YD-shell"/>
</dbReference>
<protein>
    <recommendedName>
        <fullName evidence="2">Teneurin-like YD-shell domain-containing protein</fullName>
    </recommendedName>
</protein>
<dbReference type="EMBL" id="VTVE01000004">
    <property type="protein sequence ID" value="NEX02467.1"/>
    <property type="molecule type" value="Genomic_DNA"/>
</dbReference>
<dbReference type="AlphaFoldDB" id="A0A6M0LKX4"/>
<evidence type="ECO:0000256" key="1">
    <source>
        <dbReference type="ARBA" id="ARBA00022737"/>
    </source>
</evidence>
<dbReference type="Pfam" id="PF25023">
    <property type="entry name" value="TEN_YD-shell"/>
    <property type="match status" value="1"/>
</dbReference>
<keyword evidence="1" id="KW-0677">Repeat</keyword>
<comment type="caution">
    <text evidence="3">The sequence shown here is derived from an EMBL/GenBank/DDBJ whole genome shotgun (WGS) entry which is preliminary data.</text>
</comment>
<evidence type="ECO:0000313" key="3">
    <source>
        <dbReference type="EMBL" id="NEX02467.1"/>
    </source>
</evidence>
<dbReference type="InterPro" id="IPR006530">
    <property type="entry name" value="YD"/>
</dbReference>
<dbReference type="InterPro" id="IPR050708">
    <property type="entry name" value="T6SS_VgrG/RHS"/>
</dbReference>
<dbReference type="PANTHER" id="PTHR32305">
    <property type="match status" value="1"/>
</dbReference>
<dbReference type="PANTHER" id="PTHR32305:SF15">
    <property type="entry name" value="PROTEIN RHSA-RELATED"/>
    <property type="match status" value="1"/>
</dbReference>
<sequence length="618" mass="66344">MDPGGNIASMTSIDKEGVLDKYFYTYDNSGYISEINRNRRALDAVSGKYEYSYDAIGRLIKSTLDGAIKAEYQYDAFGNRTSLTEGNTSTTYSYDVLDRLLEVNELNNNQSVVKTYDYDKRGNQTNEYVDGVLNKTFTFDATGMMSKVTDAVKGQQEDLYNGLGFRVETTRPEEHIEYLCDLSKDYFNLLERTVNGEKESFVYDKNVISMSKKGSNFYYLQDELGSPMYLTGTDGVAVSSYAFDDFGRNIDPRTGKQKHGYTKDGNIIQPFAFTGYQEDEFSGLKFAQARFYDARVGRFESRDKVKGFTHAPFTLNNYSYCFNNPLGLVDRDGNWPELLENACDWVADKASDAGKAISDAASDAGKAISDAASGAKKAIGDFAEDTVNGVKAVGKFVYEHPKEIAITAAAVGVTLATGGAGAALFVAGASVTCGAVNAYTTEGDKQDAFAQGMMLTSVGLTAGYLNPAGTAMGLGGQFAADVFINNKISSPEVYVAAAVGGSVGNIDVKGANALGGMAAGLTNNILSGERISIFDVIRSGVIGGMFDGLNLGLEISPASIKYGINSIFNPLYYSSNAGGQTIGNILDDIGRAVFGLNGSSDIGMNILNSITDEICSDD</sequence>
<reference evidence="3 4" key="2">
    <citation type="submission" date="2020-03" db="EMBL/GenBank/DDBJ databases">
        <title>Investigating the evolutionary divergence of the Butyrivibrio group.</title>
        <authorList>
            <person name="Skvortsov T."/>
            <person name="Santos F.G."/>
            <person name="Ting K.S."/>
            <person name="Creevey C.J."/>
        </authorList>
    </citation>
    <scope>NUCLEOTIDE SEQUENCE [LARGE SCALE GENOMIC DNA]</scope>
    <source>
        <strain evidence="3 4">MZ8</strain>
    </source>
</reference>
<name>A0A6M0LKX4_PSEXY</name>
<reference evidence="3 4" key="1">
    <citation type="submission" date="2019-09" db="EMBL/GenBank/DDBJ databases">
        <authorList>
            <person name="Pidcock S.E."/>
            <person name="Huws S.A."/>
        </authorList>
    </citation>
    <scope>NUCLEOTIDE SEQUENCE [LARGE SCALE GENOMIC DNA]</scope>
    <source>
        <strain evidence="3 4">MZ8</strain>
    </source>
</reference>